<dbReference type="InterPro" id="IPR038138">
    <property type="entry name" value="PPS/PS_sf"/>
</dbReference>
<dbReference type="Gene3D" id="3.40.50.12640">
    <property type="entry name" value="Phosphopantoate/pantothenate synthetase"/>
    <property type="match status" value="1"/>
</dbReference>
<dbReference type="Proteomes" id="UP000732298">
    <property type="component" value="Unassembled WGS sequence"/>
</dbReference>
<evidence type="ECO:0000256" key="3">
    <source>
        <dbReference type="ARBA" id="ARBA00022840"/>
    </source>
</evidence>
<evidence type="ECO:0000256" key="2">
    <source>
        <dbReference type="ARBA" id="ARBA00022741"/>
    </source>
</evidence>
<evidence type="ECO:0000256" key="4">
    <source>
        <dbReference type="ARBA" id="ARBA00022993"/>
    </source>
</evidence>
<keyword evidence="2" id="KW-0547">Nucleotide-binding</keyword>
<keyword evidence="3" id="KW-0067">ATP-binding</keyword>
<dbReference type="GO" id="GO:0016874">
    <property type="term" value="F:ligase activity"/>
    <property type="evidence" value="ECO:0007669"/>
    <property type="project" value="UniProtKB-KW"/>
</dbReference>
<evidence type="ECO:0000256" key="1">
    <source>
        <dbReference type="ARBA" id="ARBA00022598"/>
    </source>
</evidence>
<proteinExistence type="predicted"/>
<dbReference type="InterPro" id="IPR002855">
    <property type="entry name" value="PPS/PS"/>
</dbReference>
<keyword evidence="1" id="KW-0436">Ligase</keyword>
<comment type="caution">
    <text evidence="5">The sequence shown here is derived from an EMBL/GenBank/DDBJ whole genome shotgun (WGS) entry which is preliminary data.</text>
</comment>
<dbReference type="PIRSF" id="PIRSF004853">
    <property type="entry name" value="UCP004853"/>
    <property type="match status" value="1"/>
</dbReference>
<gene>
    <name evidence="5" type="ORF">HY544_02600</name>
</gene>
<accession>A0A8T3YJE3</accession>
<dbReference type="AlphaFoldDB" id="A0A8T3YJE3"/>
<name>A0A8T3YJE3_9ARCH</name>
<dbReference type="GO" id="GO:0015937">
    <property type="term" value="P:coenzyme A biosynthetic process"/>
    <property type="evidence" value="ECO:0007669"/>
    <property type="project" value="UniProtKB-KW"/>
</dbReference>
<organism evidence="5 6">
    <name type="scientific">Candidatus Iainarchaeum sp</name>
    <dbReference type="NCBI Taxonomy" id="3101447"/>
    <lineage>
        <taxon>Archaea</taxon>
        <taxon>Candidatus Iainarchaeota</taxon>
        <taxon>Candidatus Iainarchaeia</taxon>
        <taxon>Candidatus Iainarchaeales</taxon>
        <taxon>Candidatus Iainarchaeaceae</taxon>
        <taxon>Candidatus Iainarchaeum</taxon>
    </lineage>
</organism>
<dbReference type="PANTHER" id="PTHR40695">
    <property type="entry name" value="4-PHOSPHOPANTOATE--BETA-ALANINE LIGASE"/>
    <property type="match status" value="1"/>
</dbReference>
<dbReference type="NCBIfam" id="NF010324">
    <property type="entry name" value="PRK13761.1"/>
    <property type="match status" value="1"/>
</dbReference>
<keyword evidence="4" id="KW-0173">Coenzyme A biosynthesis</keyword>
<dbReference type="GO" id="GO:0005524">
    <property type="term" value="F:ATP binding"/>
    <property type="evidence" value="ECO:0007669"/>
    <property type="project" value="UniProtKB-KW"/>
</dbReference>
<dbReference type="Pfam" id="PF02006">
    <property type="entry name" value="PPS_PS"/>
    <property type="match status" value="1"/>
</dbReference>
<reference evidence="5" key="1">
    <citation type="submission" date="2020-07" db="EMBL/GenBank/DDBJ databases">
        <title>Huge and variable diversity of episymbiotic CPR bacteria and DPANN archaea in groundwater ecosystems.</title>
        <authorList>
            <person name="He C.Y."/>
            <person name="Keren R."/>
            <person name="Whittaker M."/>
            <person name="Farag I.F."/>
            <person name="Doudna J."/>
            <person name="Cate J.H.D."/>
            <person name="Banfield J.F."/>
        </authorList>
    </citation>
    <scope>NUCLEOTIDE SEQUENCE</scope>
    <source>
        <strain evidence="5">NC_groundwater_1296_Ag_S-0.2um_52_80</strain>
    </source>
</reference>
<evidence type="ECO:0000313" key="6">
    <source>
        <dbReference type="Proteomes" id="UP000732298"/>
    </source>
</evidence>
<evidence type="ECO:0000313" key="5">
    <source>
        <dbReference type="EMBL" id="MBI4210373.1"/>
    </source>
</evidence>
<sequence length="249" mass="27819">MKVPKSHPRRKSLEEHERIARYFRNGIVAPAGMMAHGRGEAFDYLIGERTTEEAKRQAMAAAALLLTAKRPVICVNGNTTALCAKEIAELSRAIPASVEVNLFYRTKKRLGLIEAEFRKLGIRVLGTKKTARVPGLVSKRQFVDPDGVFAADAALVMLEDGDRTEFLRKMGKKVIAIDLNPLSRTARNADIAIVDNVTRAVPLLAKFVRKLRKKKRKTLMNIVKKFDNIKSLEESESRIRGGAGRWKRG</sequence>
<protein>
    <submittedName>
        <fullName evidence="5">Phosphopantothenate/pantothenate synthetase</fullName>
    </submittedName>
</protein>
<dbReference type="PANTHER" id="PTHR40695:SF1">
    <property type="entry name" value="4-PHOSPHOPANTOATE--BETA-ALANINE LIGASE"/>
    <property type="match status" value="1"/>
</dbReference>
<dbReference type="EMBL" id="JACQPB010000033">
    <property type="protein sequence ID" value="MBI4210373.1"/>
    <property type="molecule type" value="Genomic_DNA"/>
</dbReference>